<evidence type="ECO:0000313" key="2">
    <source>
        <dbReference type="Proteomes" id="UP000219356"/>
    </source>
</evidence>
<dbReference type="OrthoDB" id="2943085at2"/>
<dbReference type="EMBL" id="OBEK01000003">
    <property type="protein sequence ID" value="SNZ14567.1"/>
    <property type="molecule type" value="Genomic_DNA"/>
</dbReference>
<organism evidence="1 2">
    <name type="scientific">Terribacillus aidingensis</name>
    <dbReference type="NCBI Taxonomy" id="586416"/>
    <lineage>
        <taxon>Bacteria</taxon>
        <taxon>Bacillati</taxon>
        <taxon>Bacillota</taxon>
        <taxon>Bacilli</taxon>
        <taxon>Bacillales</taxon>
        <taxon>Bacillaceae</taxon>
        <taxon>Terribacillus</taxon>
    </lineage>
</organism>
<sequence length="186" mass="21599">MTNHPGSTRYECLNCKSTRSAIKEKYGEVIVCELCNGAMVDQFYIYKYKAAAETKTNNDMQIKVEVDTSEMDVAIEKAKQLNELTKEYEDRTKHKDDALVPIANAIAAIQHIQSQYRPDKKEKLLVIEIDDIHSVPRIIHKGERINMITTAHFEWNTDNEYPQPKSYHIEHYDEEERCFKNIGSSK</sequence>
<proteinExistence type="predicted"/>
<dbReference type="AlphaFoldDB" id="A0A285NZW8"/>
<accession>A0A285NZW8</accession>
<dbReference type="RefSeq" id="WP_097042566.1">
    <property type="nucleotide sequence ID" value="NZ_OBEK01000003.1"/>
</dbReference>
<keyword evidence="2" id="KW-1185">Reference proteome</keyword>
<name>A0A285NZW8_9BACI</name>
<dbReference type="Proteomes" id="UP000219356">
    <property type="component" value="Unassembled WGS sequence"/>
</dbReference>
<evidence type="ECO:0000313" key="1">
    <source>
        <dbReference type="EMBL" id="SNZ14567.1"/>
    </source>
</evidence>
<protein>
    <submittedName>
        <fullName evidence="1">Uncharacterized protein</fullName>
    </submittedName>
</protein>
<gene>
    <name evidence="1" type="ORF">SAMN05421503_2489</name>
</gene>
<reference evidence="2" key="1">
    <citation type="submission" date="2017-09" db="EMBL/GenBank/DDBJ databases">
        <authorList>
            <person name="Varghese N."/>
            <person name="Submissions S."/>
        </authorList>
    </citation>
    <scope>NUCLEOTIDE SEQUENCE [LARGE SCALE GENOMIC DNA]</scope>
    <source>
        <strain evidence="2">CGMCC 1.8913</strain>
    </source>
</reference>